<evidence type="ECO:0000313" key="1">
    <source>
        <dbReference type="EMBL" id="AKF11679.1"/>
    </source>
</evidence>
<evidence type="ECO:0000313" key="2">
    <source>
        <dbReference type="Proteomes" id="UP000034883"/>
    </source>
</evidence>
<sequence>MIDAFSYATRLQGALSEATPAFLHALASGDVDRDGVPEQPAVRSLRAGVITADLGAGVVEDYGCGPDGGDDAQLIDGARTMTEHAALQVLEEGDEVDTVAHALADLYRVGSDDCFVVQALEAALKALSPARATSWTAPGYVAPAFERGAGHGDGANAGLVRDESVLVIVLVTAHDDASTADLSLYDLASDRYDGELPVRSVRHPEALRPVERYVRGLLALRDDPRRVVVATVLGAPPAAVSDPRDVDAEALLAHPDMQIRFEPGRTWPLPACLRGASGVSAYPGRRLLEHAAAMRDAGAHVVIESACVESFDRFTDALAREIGLALAGE</sequence>
<dbReference type="AlphaFoldDB" id="A0A0F6SI70"/>
<dbReference type="KEGG" id="samy:DB32_008828"/>
<dbReference type="Proteomes" id="UP000034883">
    <property type="component" value="Chromosome"/>
</dbReference>
<accession>A0A0F6SI70</accession>
<organism evidence="1 2">
    <name type="scientific">Sandaracinus amylolyticus</name>
    <dbReference type="NCBI Taxonomy" id="927083"/>
    <lineage>
        <taxon>Bacteria</taxon>
        <taxon>Pseudomonadati</taxon>
        <taxon>Myxococcota</taxon>
        <taxon>Polyangia</taxon>
        <taxon>Polyangiales</taxon>
        <taxon>Sandaracinaceae</taxon>
        <taxon>Sandaracinus</taxon>
    </lineage>
</organism>
<proteinExistence type="predicted"/>
<protein>
    <submittedName>
        <fullName evidence="1">Uncharacterized protein</fullName>
    </submittedName>
</protein>
<dbReference type="STRING" id="927083.DB32_008828"/>
<reference evidence="1 2" key="1">
    <citation type="submission" date="2015-03" db="EMBL/GenBank/DDBJ databases">
        <title>Genome assembly of Sandaracinus amylolyticus DSM 53668.</title>
        <authorList>
            <person name="Sharma G."/>
            <person name="Subramanian S."/>
        </authorList>
    </citation>
    <scope>NUCLEOTIDE SEQUENCE [LARGE SCALE GENOMIC DNA]</scope>
    <source>
        <strain evidence="1 2">DSM 53668</strain>
    </source>
</reference>
<name>A0A0F6SI70_9BACT</name>
<dbReference type="EMBL" id="CP011125">
    <property type="protein sequence ID" value="AKF11679.1"/>
    <property type="molecule type" value="Genomic_DNA"/>
</dbReference>
<gene>
    <name evidence="1" type="ORF">DB32_008828</name>
</gene>
<keyword evidence="2" id="KW-1185">Reference proteome</keyword>